<comment type="similarity">
    <text evidence="1">Belongs to the LysR transcriptional regulatory family.</text>
</comment>
<dbReference type="GO" id="GO:0005829">
    <property type="term" value="C:cytosol"/>
    <property type="evidence" value="ECO:0007669"/>
    <property type="project" value="TreeGrafter"/>
</dbReference>
<evidence type="ECO:0000256" key="3">
    <source>
        <dbReference type="ARBA" id="ARBA00023125"/>
    </source>
</evidence>
<dbReference type="PROSITE" id="PS50931">
    <property type="entry name" value="HTH_LYSR"/>
    <property type="match status" value="1"/>
</dbReference>
<dbReference type="GO" id="GO:0003677">
    <property type="term" value="F:DNA binding"/>
    <property type="evidence" value="ECO:0007669"/>
    <property type="project" value="UniProtKB-KW"/>
</dbReference>
<dbReference type="FunFam" id="1.10.10.10:FF:000001">
    <property type="entry name" value="LysR family transcriptional regulator"/>
    <property type="match status" value="1"/>
</dbReference>
<proteinExistence type="inferred from homology"/>
<evidence type="ECO:0000256" key="2">
    <source>
        <dbReference type="ARBA" id="ARBA00023015"/>
    </source>
</evidence>
<dbReference type="GO" id="GO:0003700">
    <property type="term" value="F:DNA-binding transcription factor activity"/>
    <property type="evidence" value="ECO:0007669"/>
    <property type="project" value="InterPro"/>
</dbReference>
<dbReference type="SUPFAM" id="SSF53850">
    <property type="entry name" value="Periplasmic binding protein-like II"/>
    <property type="match status" value="1"/>
</dbReference>
<reference evidence="6 7" key="1">
    <citation type="submission" date="2019-09" db="EMBL/GenBank/DDBJ databases">
        <title>Draft genome sequence of various Type strains from the CCUG.</title>
        <authorList>
            <person name="Pineiro-Iglesias B."/>
            <person name="Tunovic T."/>
            <person name="Unosson C."/>
            <person name="Inganas E."/>
            <person name="Ohlen M."/>
            <person name="Cardew S."/>
            <person name="Jensie-Markopoulos S."/>
            <person name="Salva-Serra F."/>
            <person name="Jaen-Luchoro D."/>
            <person name="Karlsson R."/>
            <person name="Svensson-Stadler L."/>
            <person name="Chun J."/>
            <person name="Moore E."/>
        </authorList>
    </citation>
    <scope>NUCLEOTIDE SEQUENCE [LARGE SCALE GENOMIC DNA]</scope>
    <source>
        <strain evidence="6 7">CCUG 53682T</strain>
    </source>
</reference>
<dbReference type="PRINTS" id="PR00039">
    <property type="entry name" value="HTHLYSR"/>
</dbReference>
<evidence type="ECO:0000313" key="6">
    <source>
        <dbReference type="EMBL" id="KAA8717976.1"/>
    </source>
</evidence>
<dbReference type="PANTHER" id="PTHR30419">
    <property type="entry name" value="HTH-TYPE TRANSCRIPTIONAL REGULATOR YBHD"/>
    <property type="match status" value="1"/>
</dbReference>
<keyword evidence="2" id="KW-0805">Transcription regulation</keyword>
<keyword evidence="4" id="KW-0804">Transcription</keyword>
<name>A0A5M9RD21_9GAMM</name>
<evidence type="ECO:0000259" key="5">
    <source>
        <dbReference type="PROSITE" id="PS50931"/>
    </source>
</evidence>
<sequence>MDIRVLRYFAEVVQLNSFSRAAESLCVTQPAISRSILKLEDELGFTLLTRETNGVTLTDEGAILFDHATQILAQFHCMNKALQDKSGPLTGTLNVGLPPVIASTYFADIIMAFSSRHPQVELKIFELGTKQMLDAMTEGSVETAAVMLPFDNNLFDLQRFTTNRLMLLVNEQHPLAEKNQVQFTELLDQKLVLFSEDFRINDLIRSACGIYHSKPIVAGRSNHLDLIIAMVRAGVGITLLPDSMWHGRRVDGLAIIPVTDPVLSYDLALANVKGYQSRSCRAWNALAREKLGIKPGNNAEVTEKITEKATEDRLYK</sequence>
<feature type="domain" description="HTH lysR-type" evidence="5">
    <location>
        <begin position="1"/>
        <end position="58"/>
    </location>
</feature>
<evidence type="ECO:0000313" key="7">
    <source>
        <dbReference type="Proteomes" id="UP000322181"/>
    </source>
</evidence>
<dbReference type="InterPro" id="IPR005119">
    <property type="entry name" value="LysR_subst-bd"/>
</dbReference>
<accession>A0A5M9RD21</accession>
<evidence type="ECO:0000256" key="1">
    <source>
        <dbReference type="ARBA" id="ARBA00009437"/>
    </source>
</evidence>
<dbReference type="AlphaFoldDB" id="A0A5M9RD21"/>
<evidence type="ECO:0000256" key="4">
    <source>
        <dbReference type="ARBA" id="ARBA00023163"/>
    </source>
</evidence>
<protein>
    <submittedName>
        <fullName evidence="6">LysR family transcriptional regulator</fullName>
    </submittedName>
</protein>
<dbReference type="RefSeq" id="WP_150384815.1">
    <property type="nucleotide sequence ID" value="NZ_BAAAFS010000001.1"/>
</dbReference>
<dbReference type="EMBL" id="VXKB01000001">
    <property type="protein sequence ID" value="KAA8717976.1"/>
    <property type="molecule type" value="Genomic_DNA"/>
</dbReference>
<dbReference type="SUPFAM" id="SSF46785">
    <property type="entry name" value="Winged helix' DNA-binding domain"/>
    <property type="match status" value="1"/>
</dbReference>
<dbReference type="PANTHER" id="PTHR30419:SF8">
    <property type="entry name" value="NITROGEN ASSIMILATION TRANSCRIPTIONAL ACTIVATOR-RELATED"/>
    <property type="match status" value="1"/>
</dbReference>
<dbReference type="Gene3D" id="1.10.10.10">
    <property type="entry name" value="Winged helix-like DNA-binding domain superfamily/Winged helix DNA-binding domain"/>
    <property type="match status" value="1"/>
</dbReference>
<dbReference type="InterPro" id="IPR000847">
    <property type="entry name" value="LysR_HTH_N"/>
</dbReference>
<keyword evidence="3" id="KW-0238">DNA-binding</keyword>
<gene>
    <name evidence="6" type="ORF">F4V73_09195</name>
</gene>
<dbReference type="InterPro" id="IPR050950">
    <property type="entry name" value="HTH-type_LysR_regulators"/>
</dbReference>
<dbReference type="Pfam" id="PF00126">
    <property type="entry name" value="HTH_1"/>
    <property type="match status" value="1"/>
</dbReference>
<dbReference type="InterPro" id="IPR036390">
    <property type="entry name" value="WH_DNA-bd_sf"/>
</dbReference>
<dbReference type="InterPro" id="IPR036388">
    <property type="entry name" value="WH-like_DNA-bd_sf"/>
</dbReference>
<comment type="caution">
    <text evidence="6">The sequence shown here is derived from an EMBL/GenBank/DDBJ whole genome shotgun (WGS) entry which is preliminary data.</text>
</comment>
<organism evidence="6 7">
    <name type="scientific">Morganella psychrotolerans</name>
    <dbReference type="NCBI Taxonomy" id="368603"/>
    <lineage>
        <taxon>Bacteria</taxon>
        <taxon>Pseudomonadati</taxon>
        <taxon>Pseudomonadota</taxon>
        <taxon>Gammaproteobacteria</taxon>
        <taxon>Enterobacterales</taxon>
        <taxon>Morganellaceae</taxon>
        <taxon>Morganella</taxon>
    </lineage>
</organism>
<dbReference type="Proteomes" id="UP000322181">
    <property type="component" value="Unassembled WGS sequence"/>
</dbReference>
<dbReference type="Pfam" id="PF03466">
    <property type="entry name" value="LysR_substrate"/>
    <property type="match status" value="1"/>
</dbReference>
<dbReference type="Gene3D" id="3.40.190.290">
    <property type="match status" value="1"/>
</dbReference>